<comment type="caution">
    <text evidence="7">The sequence shown here is derived from an EMBL/GenBank/DDBJ whole genome shotgun (WGS) entry which is preliminary data.</text>
</comment>
<accession>A0AAV9A9U6</accession>
<dbReference type="Gene3D" id="2.170.150.80">
    <property type="entry name" value="NAC domain"/>
    <property type="match status" value="1"/>
</dbReference>
<dbReference type="InterPro" id="IPR003441">
    <property type="entry name" value="NAC-dom"/>
</dbReference>
<dbReference type="PROSITE" id="PS51005">
    <property type="entry name" value="NAC"/>
    <property type="match status" value="1"/>
</dbReference>
<dbReference type="FunFam" id="2.170.150.80:FF:000002">
    <property type="entry name" value="Nac domain-containing protein 86"/>
    <property type="match status" value="1"/>
</dbReference>
<organism evidence="7 8">
    <name type="scientific">Acorus gramineus</name>
    <name type="common">Dwarf sweet flag</name>
    <dbReference type="NCBI Taxonomy" id="55184"/>
    <lineage>
        <taxon>Eukaryota</taxon>
        <taxon>Viridiplantae</taxon>
        <taxon>Streptophyta</taxon>
        <taxon>Embryophyta</taxon>
        <taxon>Tracheophyta</taxon>
        <taxon>Spermatophyta</taxon>
        <taxon>Magnoliopsida</taxon>
        <taxon>Liliopsida</taxon>
        <taxon>Acoraceae</taxon>
        <taxon>Acorus</taxon>
    </lineage>
</organism>
<evidence type="ECO:0000256" key="5">
    <source>
        <dbReference type="ARBA" id="ARBA00023242"/>
    </source>
</evidence>
<dbReference type="SUPFAM" id="SSF101941">
    <property type="entry name" value="NAC domain"/>
    <property type="match status" value="1"/>
</dbReference>
<dbReference type="EMBL" id="JAUJYN010000011">
    <property type="protein sequence ID" value="KAK1260979.1"/>
    <property type="molecule type" value="Genomic_DNA"/>
</dbReference>
<reference evidence="7" key="2">
    <citation type="submission" date="2023-06" db="EMBL/GenBank/DDBJ databases">
        <authorList>
            <person name="Ma L."/>
            <person name="Liu K.-W."/>
            <person name="Li Z."/>
            <person name="Hsiao Y.-Y."/>
            <person name="Qi Y."/>
            <person name="Fu T."/>
            <person name="Tang G."/>
            <person name="Zhang D."/>
            <person name="Sun W.-H."/>
            <person name="Liu D.-K."/>
            <person name="Li Y."/>
            <person name="Chen G.-Z."/>
            <person name="Liu X.-D."/>
            <person name="Liao X.-Y."/>
            <person name="Jiang Y.-T."/>
            <person name="Yu X."/>
            <person name="Hao Y."/>
            <person name="Huang J."/>
            <person name="Zhao X.-W."/>
            <person name="Ke S."/>
            <person name="Chen Y.-Y."/>
            <person name="Wu W.-L."/>
            <person name="Hsu J.-L."/>
            <person name="Lin Y.-F."/>
            <person name="Huang M.-D."/>
            <person name="Li C.-Y."/>
            <person name="Huang L."/>
            <person name="Wang Z.-W."/>
            <person name="Zhao X."/>
            <person name="Zhong W.-Y."/>
            <person name="Peng D.-H."/>
            <person name="Ahmad S."/>
            <person name="Lan S."/>
            <person name="Zhang J.-S."/>
            <person name="Tsai W.-C."/>
            <person name="Van De Peer Y."/>
            <person name="Liu Z.-J."/>
        </authorList>
    </citation>
    <scope>NUCLEOTIDE SEQUENCE</scope>
    <source>
        <strain evidence="7">SCP</strain>
        <tissue evidence="7">Leaves</tissue>
    </source>
</reference>
<evidence type="ECO:0000256" key="2">
    <source>
        <dbReference type="ARBA" id="ARBA00023015"/>
    </source>
</evidence>
<keyword evidence="5" id="KW-0539">Nucleus</keyword>
<evidence type="ECO:0000259" key="6">
    <source>
        <dbReference type="PROSITE" id="PS51005"/>
    </source>
</evidence>
<evidence type="ECO:0000313" key="8">
    <source>
        <dbReference type="Proteomes" id="UP001179952"/>
    </source>
</evidence>
<comment type="subcellular location">
    <subcellularLocation>
        <location evidence="1">Nucleus</location>
    </subcellularLocation>
</comment>
<dbReference type="GO" id="GO:0003677">
    <property type="term" value="F:DNA binding"/>
    <property type="evidence" value="ECO:0007669"/>
    <property type="project" value="UniProtKB-KW"/>
</dbReference>
<feature type="domain" description="NAC" evidence="6">
    <location>
        <begin position="36"/>
        <end position="189"/>
    </location>
</feature>
<dbReference type="InterPro" id="IPR036093">
    <property type="entry name" value="NAC_dom_sf"/>
</dbReference>
<keyword evidence="3" id="KW-0238">DNA-binding</keyword>
<gene>
    <name evidence="7" type="ORF">QJS04_geneDACA002183</name>
</gene>
<evidence type="ECO:0000313" key="7">
    <source>
        <dbReference type="EMBL" id="KAK1260979.1"/>
    </source>
</evidence>
<dbReference type="Proteomes" id="UP001179952">
    <property type="component" value="Unassembled WGS sequence"/>
</dbReference>
<dbReference type="Pfam" id="PF02365">
    <property type="entry name" value="NAM"/>
    <property type="match status" value="1"/>
</dbReference>
<reference evidence="7" key="1">
    <citation type="journal article" date="2023" name="Nat. Commun.">
        <title>Diploid and tetraploid genomes of Acorus and the evolution of monocots.</title>
        <authorList>
            <person name="Ma L."/>
            <person name="Liu K.W."/>
            <person name="Li Z."/>
            <person name="Hsiao Y.Y."/>
            <person name="Qi Y."/>
            <person name="Fu T."/>
            <person name="Tang G.D."/>
            <person name="Zhang D."/>
            <person name="Sun W.H."/>
            <person name="Liu D.K."/>
            <person name="Li Y."/>
            <person name="Chen G.Z."/>
            <person name="Liu X.D."/>
            <person name="Liao X.Y."/>
            <person name="Jiang Y.T."/>
            <person name="Yu X."/>
            <person name="Hao Y."/>
            <person name="Huang J."/>
            <person name="Zhao X.W."/>
            <person name="Ke S."/>
            <person name="Chen Y.Y."/>
            <person name="Wu W.L."/>
            <person name="Hsu J.L."/>
            <person name="Lin Y.F."/>
            <person name="Huang M.D."/>
            <person name="Li C.Y."/>
            <person name="Huang L."/>
            <person name="Wang Z.W."/>
            <person name="Zhao X."/>
            <person name="Zhong W.Y."/>
            <person name="Peng D.H."/>
            <person name="Ahmad S."/>
            <person name="Lan S."/>
            <person name="Zhang J.S."/>
            <person name="Tsai W.C."/>
            <person name="Van de Peer Y."/>
            <person name="Liu Z.J."/>
        </authorList>
    </citation>
    <scope>NUCLEOTIDE SEQUENCE</scope>
    <source>
        <strain evidence="7">SCP</strain>
    </source>
</reference>
<protein>
    <submittedName>
        <fullName evidence="7">NAC domain-containing protein 78</fullName>
    </submittedName>
</protein>
<sequence>MKTPSKPCNPIRSTLASMEIGESSKSSPVSAEIPSFAPGFRFHPTDEELVLYYLKRKASGKPFRFDAISEVDLYKVEPWDLPARSRIQTRDLEWYFFSPLDKKYGNGSARTNRATENGYWKTTGKDRAVKSGSGRTVGMKKTLVFHTGRAPRGERTNWVMHEYRLDELGICQDSAATQDLFVVCRIFRKNGTGPQNGAHYGAPFVEEEWEDNVSFPNVEDGVDEEMSVVPFNEREQDQEMTNELDDNFLIDPEELFEGMDPTLVEYLLESNDVKEEQNHPQFGGRNEIPQLPEPYQILPEYNEQFLEMNDLVVPPDAVEDPAIYLTVEDPALPAVEDPALEDHVYSVDESFALYPAVGDSIVYHDGVQNNQDFIIGHEGRRGLAVLCAGEDNLGQDINLLEQLQMDQVVDGENHVELNNLNPESFNTPQSEVDNNDLIYYDAVSQYQPTHDEFFEMNDITNSFVGNADGFEKLDEILSYFDATDNDSHYMIPDSALEIEKSSLNQANNVLKVIKALNHFFNECRTKNTNHLCMFCCRWMKRMQKFPHPHRYQVGSLQE</sequence>
<dbReference type="AlphaFoldDB" id="A0AAV9A9U6"/>
<evidence type="ECO:0000256" key="4">
    <source>
        <dbReference type="ARBA" id="ARBA00023163"/>
    </source>
</evidence>
<evidence type="ECO:0000256" key="3">
    <source>
        <dbReference type="ARBA" id="ARBA00023125"/>
    </source>
</evidence>
<name>A0AAV9A9U6_ACOGR</name>
<evidence type="ECO:0000256" key="1">
    <source>
        <dbReference type="ARBA" id="ARBA00004123"/>
    </source>
</evidence>
<dbReference type="GO" id="GO:0006355">
    <property type="term" value="P:regulation of DNA-templated transcription"/>
    <property type="evidence" value="ECO:0007669"/>
    <property type="project" value="InterPro"/>
</dbReference>
<proteinExistence type="predicted"/>
<dbReference type="PANTHER" id="PTHR31744:SF210">
    <property type="entry name" value="NAC DOMAIN-CONTAINING PROTEIN 86-LIKE"/>
    <property type="match status" value="1"/>
</dbReference>
<keyword evidence="2" id="KW-0805">Transcription regulation</keyword>
<dbReference type="GO" id="GO:0005634">
    <property type="term" value="C:nucleus"/>
    <property type="evidence" value="ECO:0007669"/>
    <property type="project" value="UniProtKB-SubCell"/>
</dbReference>
<keyword evidence="8" id="KW-1185">Reference proteome</keyword>
<keyword evidence="4" id="KW-0804">Transcription</keyword>
<dbReference type="PANTHER" id="PTHR31744">
    <property type="entry name" value="PROTEIN CUP-SHAPED COTYLEDON 2-RELATED"/>
    <property type="match status" value="1"/>
</dbReference>